<dbReference type="InterPro" id="IPR051325">
    <property type="entry name" value="Nudix_hydrolase_domain"/>
</dbReference>
<dbReference type="GO" id="GO:0006754">
    <property type="term" value="P:ATP biosynthetic process"/>
    <property type="evidence" value="ECO:0007669"/>
    <property type="project" value="TreeGrafter"/>
</dbReference>
<dbReference type="HOGENOM" id="CLU_1281701_0_0_6"/>
<evidence type="ECO:0000256" key="2">
    <source>
        <dbReference type="ARBA" id="ARBA00022801"/>
    </source>
</evidence>
<dbReference type="EMBL" id="CP007142">
    <property type="protein sequence ID" value="AJQ93916.1"/>
    <property type="molecule type" value="Genomic_DNA"/>
</dbReference>
<accession>A0A0C5VI15</accession>
<feature type="domain" description="Nudix hydrolase" evidence="3">
    <location>
        <begin position="23"/>
        <end position="150"/>
    </location>
</feature>
<protein>
    <submittedName>
        <fullName evidence="4">ADP-ribose pyrophosphatase</fullName>
    </submittedName>
</protein>
<keyword evidence="5" id="KW-1185">Reference proteome</keyword>
<dbReference type="InterPro" id="IPR000086">
    <property type="entry name" value="NUDIX_hydrolase_dom"/>
</dbReference>
<dbReference type="OrthoDB" id="542521at2"/>
<dbReference type="Proteomes" id="UP000032266">
    <property type="component" value="Chromosome"/>
</dbReference>
<dbReference type="GO" id="GO:0004081">
    <property type="term" value="F:bis(5'-nucleosyl)-tetraphosphatase (asymmetrical) activity"/>
    <property type="evidence" value="ECO:0007669"/>
    <property type="project" value="TreeGrafter"/>
</dbReference>
<dbReference type="Gene3D" id="3.90.79.10">
    <property type="entry name" value="Nucleoside Triphosphate Pyrophosphohydrolase"/>
    <property type="match status" value="1"/>
</dbReference>
<evidence type="ECO:0000313" key="5">
    <source>
        <dbReference type="Proteomes" id="UP000032266"/>
    </source>
</evidence>
<dbReference type="InterPro" id="IPR015797">
    <property type="entry name" value="NUDIX_hydrolase-like_dom_sf"/>
</dbReference>
<dbReference type="STRING" id="1445510.YC6258_01872"/>
<evidence type="ECO:0000313" key="4">
    <source>
        <dbReference type="EMBL" id="AJQ93916.1"/>
    </source>
</evidence>
<dbReference type="PROSITE" id="PS00893">
    <property type="entry name" value="NUDIX_BOX"/>
    <property type="match status" value="1"/>
</dbReference>
<dbReference type="AlphaFoldDB" id="A0A0C5VI15"/>
<proteinExistence type="predicted"/>
<name>A0A0C5VI15_9GAMM</name>
<evidence type="ECO:0000256" key="1">
    <source>
        <dbReference type="ARBA" id="ARBA00001946"/>
    </source>
</evidence>
<dbReference type="GO" id="GO:0006167">
    <property type="term" value="P:AMP biosynthetic process"/>
    <property type="evidence" value="ECO:0007669"/>
    <property type="project" value="TreeGrafter"/>
</dbReference>
<comment type="cofactor">
    <cofactor evidence="1">
        <name>Mg(2+)</name>
        <dbReference type="ChEBI" id="CHEBI:18420"/>
    </cofactor>
</comment>
<dbReference type="Pfam" id="PF00293">
    <property type="entry name" value="NUDIX"/>
    <property type="match status" value="1"/>
</dbReference>
<dbReference type="RefSeq" id="WP_052830156.1">
    <property type="nucleotide sequence ID" value="NZ_CP007142.1"/>
</dbReference>
<keyword evidence="2" id="KW-0378">Hydrolase</keyword>
<gene>
    <name evidence="4" type="ORF">YC6258_01872</name>
</gene>
<dbReference type="PANTHER" id="PTHR21340:SF0">
    <property type="entry name" value="BIS(5'-NUCLEOSYL)-TETRAPHOSPHATASE [ASYMMETRICAL]"/>
    <property type="match status" value="1"/>
</dbReference>
<sequence>MNSFAPVSFRPLMYVADQEQQYQSRPGAYGLIFDAQRKILVVEEDSGFFLPGGGQDPGEDLTETLVREIREELGASVAEFSYLLAADDCRYSPVYQRHFRIEGHYFLTRLESIHNLTPEPGARLHWLELEQAISCLNRYNEKWQLRQFHGDIQIYPGYSTNGYVFCLMHNGQYDDKNQVRVALNEQGFQILEQNCTSLANADRLVEYVNKLFLSF</sequence>
<dbReference type="PROSITE" id="PS51462">
    <property type="entry name" value="NUDIX"/>
    <property type="match status" value="1"/>
</dbReference>
<dbReference type="PANTHER" id="PTHR21340">
    <property type="entry name" value="DIADENOSINE 5,5-P1,P4-TETRAPHOSPHATE PYROPHOSPHOHYDROLASE MUTT"/>
    <property type="match status" value="1"/>
</dbReference>
<evidence type="ECO:0000259" key="3">
    <source>
        <dbReference type="PROSITE" id="PS51462"/>
    </source>
</evidence>
<reference evidence="4 5" key="1">
    <citation type="submission" date="2014-01" db="EMBL/GenBank/DDBJ databases">
        <title>Full genme sequencing of cellulolytic bacterium Gynuella sunshinyii YC6258T gen. nov., sp. nov.</title>
        <authorList>
            <person name="Khan H."/>
            <person name="Chung E.J."/>
            <person name="Chung Y.R."/>
        </authorList>
    </citation>
    <scope>NUCLEOTIDE SEQUENCE [LARGE SCALE GENOMIC DNA]</scope>
    <source>
        <strain evidence="4 5">YC6258</strain>
    </source>
</reference>
<dbReference type="KEGG" id="gsn:YC6258_01872"/>
<dbReference type="SUPFAM" id="SSF55811">
    <property type="entry name" value="Nudix"/>
    <property type="match status" value="1"/>
</dbReference>
<organism evidence="4 5">
    <name type="scientific">Gynuella sunshinyii YC6258</name>
    <dbReference type="NCBI Taxonomy" id="1445510"/>
    <lineage>
        <taxon>Bacteria</taxon>
        <taxon>Pseudomonadati</taxon>
        <taxon>Pseudomonadota</taxon>
        <taxon>Gammaproteobacteria</taxon>
        <taxon>Oceanospirillales</taxon>
        <taxon>Saccharospirillaceae</taxon>
        <taxon>Gynuella</taxon>
    </lineage>
</organism>
<dbReference type="InterPro" id="IPR020084">
    <property type="entry name" value="NUDIX_hydrolase_CS"/>
</dbReference>